<dbReference type="InterPro" id="IPR010653">
    <property type="entry name" value="NlpB/DapX"/>
</dbReference>
<protein>
    <submittedName>
        <fullName evidence="2">Outer membrane protein assembly factor BamC</fullName>
    </submittedName>
</protein>
<dbReference type="RefSeq" id="WP_058638490.1">
    <property type="nucleotide sequence ID" value="NZ_CP014025.1"/>
</dbReference>
<name>A0A2L1WBJ2_9PSED</name>
<evidence type="ECO:0000313" key="3">
    <source>
        <dbReference type="Proteomes" id="UP000594430"/>
    </source>
</evidence>
<organism evidence="2 3">
    <name type="scientific">Pseudomonas fulva</name>
    <dbReference type="NCBI Taxonomy" id="47880"/>
    <lineage>
        <taxon>Bacteria</taxon>
        <taxon>Pseudomonadati</taxon>
        <taxon>Pseudomonadota</taxon>
        <taxon>Gammaproteobacteria</taxon>
        <taxon>Pseudomonadales</taxon>
        <taxon>Pseudomonadaceae</taxon>
        <taxon>Pseudomonas</taxon>
    </lineage>
</organism>
<feature type="region of interest" description="Disordered" evidence="1">
    <location>
        <begin position="72"/>
        <end position="94"/>
    </location>
</feature>
<dbReference type="AlphaFoldDB" id="A0A2L1WBJ2"/>
<proteinExistence type="predicted"/>
<accession>A0A2L1WBJ2</accession>
<dbReference type="PROSITE" id="PS51257">
    <property type="entry name" value="PROKAR_LIPOPROTEIN"/>
    <property type="match status" value="1"/>
</dbReference>
<evidence type="ECO:0000313" key="2">
    <source>
        <dbReference type="EMBL" id="QPH50309.1"/>
    </source>
</evidence>
<evidence type="ECO:0000256" key="1">
    <source>
        <dbReference type="SAM" id="MobiDB-lite"/>
    </source>
</evidence>
<dbReference type="InterPro" id="IPR042268">
    <property type="entry name" value="BamC_C"/>
</dbReference>
<dbReference type="Gene3D" id="3.30.310.170">
    <property type="entry name" value="Outer membrane protein assembly factor BamC"/>
    <property type="match status" value="1"/>
</dbReference>
<sequence length="373" mass="40783">MKRLAGLSALALIISSTSGCGWLWGEDGYFRDRGSDYLQAHSTAPMQLPSDVSGVKRLDPLLPIPRNVADDNVSGEYEVPRPQPLTGGAGQANDYSLQRSGSSRWVLAQHAPAEVWPVARQFFEDNGFRIAEERPQTGEFSTTWQRFDELSASLGQRLASTASSNDSEVRVRVRMEPGVQRNTSEVYVVTVERPAGSSAEPDFPSSSTNTGADALLVDELLASMNRSAEKGGSVSLLAERDFDVPNRVSLSEDGSGNPVLNVGADLDRAWSSVGRALEQGGQWRVEDINRSLGLYYINLSEKPEDKENKPGFFGRVFGSEPTKEEREARAERYQVRLSKVGENVQVTVEKNINTVAPADVARRVLSAIQDHLG</sequence>
<reference evidence="2 3" key="1">
    <citation type="submission" date="2020-11" db="EMBL/GenBank/DDBJ databases">
        <title>Pseudomonas fulva producing VIM-24.</title>
        <authorList>
            <person name="Liu S."/>
        </authorList>
    </citation>
    <scope>NUCLEOTIDE SEQUENCE [LARGE SCALE GENOMIC DNA]</scope>
    <source>
        <strain evidence="2 3">ZDHY414</strain>
    </source>
</reference>
<dbReference type="EMBL" id="CP064946">
    <property type="protein sequence ID" value="QPH50309.1"/>
    <property type="molecule type" value="Genomic_DNA"/>
</dbReference>
<dbReference type="Pfam" id="PF06804">
    <property type="entry name" value="Lipoprotein_18"/>
    <property type="match status" value="1"/>
</dbReference>
<gene>
    <name evidence="2" type="primary">bamC</name>
    <name evidence="2" type="ORF">IZU98_06200</name>
</gene>
<dbReference type="Proteomes" id="UP000594430">
    <property type="component" value="Chromosome"/>
</dbReference>